<comment type="similarity">
    <text evidence="1">Belongs to the histidine acid phosphatase family.</text>
</comment>
<keyword evidence="6" id="KW-1185">Reference proteome</keyword>
<protein>
    <recommendedName>
        <fullName evidence="7">Acid phosphatase</fullName>
    </recommendedName>
</protein>
<comment type="caution">
    <text evidence="5">The sequence shown here is derived from an EMBL/GenBank/DDBJ whole genome shotgun (WGS) entry which is preliminary data.</text>
</comment>
<dbReference type="InterPro" id="IPR000560">
    <property type="entry name" value="His_Pase_clade-2"/>
</dbReference>
<evidence type="ECO:0000256" key="1">
    <source>
        <dbReference type="ARBA" id="ARBA00005375"/>
    </source>
</evidence>
<keyword evidence="3" id="KW-1133">Transmembrane helix</keyword>
<feature type="chain" id="PRO_5046419332" description="Acid phosphatase" evidence="4">
    <location>
        <begin position="19"/>
        <end position="460"/>
    </location>
</feature>
<evidence type="ECO:0000313" key="5">
    <source>
        <dbReference type="EMBL" id="KAK2963214.1"/>
    </source>
</evidence>
<proteinExistence type="inferred from homology"/>
<accession>A0ABQ9YI02</accession>
<dbReference type="Gene3D" id="3.40.50.1240">
    <property type="entry name" value="Phosphoglycerate mutase-like"/>
    <property type="match status" value="1"/>
</dbReference>
<keyword evidence="3" id="KW-0472">Membrane</keyword>
<feature type="signal peptide" evidence="4">
    <location>
        <begin position="1"/>
        <end position="18"/>
    </location>
</feature>
<organism evidence="5 6">
    <name type="scientific">Blattamonas nauphoetae</name>
    <dbReference type="NCBI Taxonomy" id="2049346"/>
    <lineage>
        <taxon>Eukaryota</taxon>
        <taxon>Metamonada</taxon>
        <taxon>Preaxostyla</taxon>
        <taxon>Oxymonadida</taxon>
        <taxon>Blattamonas</taxon>
    </lineage>
</organism>
<dbReference type="PANTHER" id="PTHR11567:SF110">
    <property type="entry name" value="2-PHOSPHOXYLOSE PHOSPHATASE 1"/>
    <property type="match status" value="1"/>
</dbReference>
<keyword evidence="2" id="KW-0378">Hydrolase</keyword>
<evidence type="ECO:0000256" key="4">
    <source>
        <dbReference type="SAM" id="SignalP"/>
    </source>
</evidence>
<dbReference type="CDD" id="cd07061">
    <property type="entry name" value="HP_HAP_like"/>
    <property type="match status" value="1"/>
</dbReference>
<keyword evidence="4" id="KW-0732">Signal</keyword>
<dbReference type="InterPro" id="IPR029033">
    <property type="entry name" value="His_PPase_superfam"/>
</dbReference>
<evidence type="ECO:0008006" key="7">
    <source>
        <dbReference type="Google" id="ProtNLM"/>
    </source>
</evidence>
<evidence type="ECO:0000256" key="2">
    <source>
        <dbReference type="ARBA" id="ARBA00022801"/>
    </source>
</evidence>
<name>A0ABQ9YI02_9EUKA</name>
<reference evidence="5 6" key="1">
    <citation type="journal article" date="2022" name="bioRxiv">
        <title>Genomics of Preaxostyla Flagellates Illuminates Evolutionary Transitions and the Path Towards Mitochondrial Loss.</title>
        <authorList>
            <person name="Novak L.V.F."/>
            <person name="Treitli S.C."/>
            <person name="Pyrih J."/>
            <person name="Halakuc P."/>
            <person name="Pipaliya S.V."/>
            <person name="Vacek V."/>
            <person name="Brzon O."/>
            <person name="Soukal P."/>
            <person name="Eme L."/>
            <person name="Dacks J.B."/>
            <person name="Karnkowska A."/>
            <person name="Elias M."/>
            <person name="Hampl V."/>
        </authorList>
    </citation>
    <scope>NUCLEOTIDE SEQUENCE [LARGE SCALE GENOMIC DNA]</scope>
    <source>
        <strain evidence="5">NAU3</strain>
        <tissue evidence="5">Gut</tissue>
    </source>
</reference>
<feature type="transmembrane region" description="Helical" evidence="3">
    <location>
        <begin position="413"/>
        <end position="435"/>
    </location>
</feature>
<dbReference type="Proteomes" id="UP001281761">
    <property type="component" value="Unassembled WGS sequence"/>
</dbReference>
<dbReference type="Pfam" id="PF00328">
    <property type="entry name" value="His_Phos_2"/>
    <property type="match status" value="1"/>
</dbReference>
<sequence>MIWKLYPLLICLLHPTLVSVTVFSRHGERTALNPLNFFNKSDDPAPGHLTNLGMKQHHHLGNLVREHYLSLPDSSTNTNSFFNFSYSSSSTYFRASPFPRTIQSAAAQAMGLFPKGTSTGGEGDDTDPFHTIPIQSEHYDEEALFAANHICPYSLAKKAAYLNSSDHTAFVEEFTPLFTKCSQLKEGMTITASNFAELADEMERKFSHKELLDENEIALFSELDAAKQKLWSNYNLNNDSKWNMNQIGLLFGEIFFKNPVADLNSYKSKIAKSSQSANAEQPSQSYIPLRIYVGHDFNLWNILRVLQVDQKHLPYFASAFLVELHVDDKQIPFVKLFSIEKIDCDSDTPLKDLLIPIQPPSCPVDCPLSTLQSTFKNISFTGTVTTDFLTNQCGLTLSLPPTKQVKYKGGSTYTVYPLLAVFGMLVTAECWIIFLSFMEKRKKIKAAGFVKLESTDLDSS</sequence>
<evidence type="ECO:0000256" key="3">
    <source>
        <dbReference type="SAM" id="Phobius"/>
    </source>
</evidence>
<dbReference type="PANTHER" id="PTHR11567">
    <property type="entry name" value="ACID PHOSPHATASE-RELATED"/>
    <property type="match status" value="1"/>
</dbReference>
<dbReference type="EMBL" id="JARBJD010000007">
    <property type="protein sequence ID" value="KAK2963214.1"/>
    <property type="molecule type" value="Genomic_DNA"/>
</dbReference>
<dbReference type="SUPFAM" id="SSF53254">
    <property type="entry name" value="Phosphoglycerate mutase-like"/>
    <property type="match status" value="1"/>
</dbReference>
<evidence type="ECO:0000313" key="6">
    <source>
        <dbReference type="Proteomes" id="UP001281761"/>
    </source>
</evidence>
<keyword evidence="3" id="KW-0812">Transmembrane</keyword>
<dbReference type="InterPro" id="IPR050645">
    <property type="entry name" value="Histidine_acid_phosphatase"/>
</dbReference>
<gene>
    <name evidence="5" type="ORF">BLNAU_1747</name>
</gene>